<keyword evidence="4 7" id="KW-0418">Kinase</keyword>
<dbReference type="Gene3D" id="3.30.565.10">
    <property type="entry name" value="Histidine kinase-like ATPase, C-terminal domain"/>
    <property type="match status" value="1"/>
</dbReference>
<feature type="domain" description="Histidine kinase" evidence="6">
    <location>
        <begin position="348"/>
        <end position="561"/>
    </location>
</feature>
<keyword evidence="3" id="KW-0808">Transferase</keyword>
<dbReference type="InterPro" id="IPR003661">
    <property type="entry name" value="HisK_dim/P_dom"/>
</dbReference>
<accession>A0A1B3ZHK4</accession>
<evidence type="ECO:0000313" key="7">
    <source>
        <dbReference type="EMBL" id="AOH86917.1"/>
    </source>
</evidence>
<protein>
    <recommendedName>
        <fullName evidence="2">histidine kinase</fullName>
        <ecNumber evidence="2">2.7.13.3</ecNumber>
    </recommendedName>
</protein>
<comment type="catalytic activity">
    <reaction evidence="1">
        <text>ATP + protein L-histidine = ADP + protein N-phospho-L-histidine.</text>
        <dbReference type="EC" id="2.7.13.3"/>
    </reaction>
</comment>
<dbReference type="KEGG" id="span:AWL63_17865"/>
<dbReference type="GO" id="GO:0000155">
    <property type="term" value="F:phosphorelay sensor kinase activity"/>
    <property type="evidence" value="ECO:0007669"/>
    <property type="project" value="InterPro"/>
</dbReference>
<feature type="region of interest" description="Disordered" evidence="5">
    <location>
        <begin position="320"/>
        <end position="340"/>
    </location>
</feature>
<dbReference type="PROSITE" id="PS50109">
    <property type="entry name" value="HIS_KIN"/>
    <property type="match status" value="1"/>
</dbReference>
<dbReference type="CDD" id="cd00082">
    <property type="entry name" value="HisKA"/>
    <property type="match status" value="1"/>
</dbReference>
<dbReference type="STRING" id="1560345.AWL63_17865"/>
<evidence type="ECO:0000256" key="4">
    <source>
        <dbReference type="ARBA" id="ARBA00022777"/>
    </source>
</evidence>
<dbReference type="GO" id="GO:0007234">
    <property type="term" value="P:osmosensory signaling via phosphorelay pathway"/>
    <property type="evidence" value="ECO:0007669"/>
    <property type="project" value="TreeGrafter"/>
</dbReference>
<dbReference type="SMART" id="SM00388">
    <property type="entry name" value="HisKA"/>
    <property type="match status" value="1"/>
</dbReference>
<proteinExistence type="predicted"/>
<dbReference type="Pfam" id="PF00512">
    <property type="entry name" value="HisKA"/>
    <property type="match status" value="1"/>
</dbReference>
<dbReference type="GO" id="GO:0030295">
    <property type="term" value="F:protein kinase activator activity"/>
    <property type="evidence" value="ECO:0007669"/>
    <property type="project" value="TreeGrafter"/>
</dbReference>
<dbReference type="Proteomes" id="UP000094256">
    <property type="component" value="Chromosome"/>
</dbReference>
<dbReference type="SUPFAM" id="SSF47384">
    <property type="entry name" value="Homodimeric domain of signal transducing histidine kinase"/>
    <property type="match status" value="1"/>
</dbReference>
<evidence type="ECO:0000256" key="1">
    <source>
        <dbReference type="ARBA" id="ARBA00000085"/>
    </source>
</evidence>
<evidence type="ECO:0000256" key="5">
    <source>
        <dbReference type="SAM" id="MobiDB-lite"/>
    </source>
</evidence>
<gene>
    <name evidence="7" type="ORF">AWL63_17865</name>
</gene>
<keyword evidence="8" id="KW-1185">Reference proteome</keyword>
<dbReference type="InterPro" id="IPR036890">
    <property type="entry name" value="HATPase_C_sf"/>
</dbReference>
<dbReference type="EC" id="2.7.13.3" evidence="2"/>
<dbReference type="OrthoDB" id="9813151at2"/>
<evidence type="ECO:0000256" key="3">
    <source>
        <dbReference type="ARBA" id="ARBA00022679"/>
    </source>
</evidence>
<sequence>MSTPFGAQSAWRQLVDLIGRGRADATPAAIARLRALRGMVPATVRAASARALADATPPAALVRLFSEDDAAVAAPVLRTAQLEERDWIGLLPGLSSVGRSVLRHRRDLPAGVVRALAAFGGVDFVLGASIEALATVDAGHDPVPVASAPDAEPAIEPVSMPESSFASIASIAQGLPVVAEALRQQNAPPAPAADGTFEIADLVARLDAFHRERDENGVPIEAEVFALSPVEARGFQFETDASGMIRWIEGVSRAPLIGLSLDHVGEGAAVDGVASGAFRRRSGFVNARLVVAGSSDAAGQWRISAAPVFDRGSGRFTGYRGSARRPRVEESAELSRGRGRAGPDALRQLVHELRTPANAIAGFAEMIESEMLGPVPPVYRGRAGAIRDQVHALLGAIDDIDMAARIDTRALDLRDDAVPLAPLLARVVGDLAPLADLRSATIDCRAAPDIVIAGDDRAVERLIGRLLATLVASTEAGERIGVTARIEDMQAVIVSDRPRALAAYAAEGLLRIDAEAEAEQIGAPLLGTGFALRLARNLAGELGGSLTLGDTALTLRLPAAVSANVGQAFSN</sequence>
<dbReference type="InterPro" id="IPR036097">
    <property type="entry name" value="HisK_dim/P_sf"/>
</dbReference>
<organism evidence="7 8">
    <name type="scientific">Sphingomonas panacis</name>
    <dbReference type="NCBI Taxonomy" id="1560345"/>
    <lineage>
        <taxon>Bacteria</taxon>
        <taxon>Pseudomonadati</taxon>
        <taxon>Pseudomonadota</taxon>
        <taxon>Alphaproteobacteria</taxon>
        <taxon>Sphingomonadales</taxon>
        <taxon>Sphingomonadaceae</taxon>
        <taxon>Sphingomonas</taxon>
    </lineage>
</organism>
<reference evidence="7 8" key="1">
    <citation type="submission" date="2016-01" db="EMBL/GenBank/DDBJ databases">
        <title>Complete genome and mega plasmid sequence of Sphingomonas panacis DCY99 elicits systemic resistance in rice to Xanthomonas oryzae.</title>
        <authorList>
            <person name="Kim Y.J."/>
            <person name="Yang D.C."/>
            <person name="Sing P."/>
        </authorList>
    </citation>
    <scope>NUCLEOTIDE SEQUENCE [LARGE SCALE GENOMIC DNA]</scope>
    <source>
        <strain evidence="7 8">DCY99</strain>
    </source>
</reference>
<dbReference type="SUPFAM" id="SSF55874">
    <property type="entry name" value="ATPase domain of HSP90 chaperone/DNA topoisomerase II/histidine kinase"/>
    <property type="match status" value="1"/>
</dbReference>
<dbReference type="AlphaFoldDB" id="A0A1B3ZHK4"/>
<feature type="compositionally biased region" description="Basic and acidic residues" evidence="5">
    <location>
        <begin position="326"/>
        <end position="336"/>
    </location>
</feature>
<dbReference type="GO" id="GO:0000156">
    <property type="term" value="F:phosphorelay response regulator activity"/>
    <property type="evidence" value="ECO:0007669"/>
    <property type="project" value="TreeGrafter"/>
</dbReference>
<dbReference type="EMBL" id="CP014168">
    <property type="protein sequence ID" value="AOH86917.1"/>
    <property type="molecule type" value="Genomic_DNA"/>
</dbReference>
<dbReference type="PANTHER" id="PTHR42878">
    <property type="entry name" value="TWO-COMPONENT HISTIDINE KINASE"/>
    <property type="match status" value="1"/>
</dbReference>
<evidence type="ECO:0000313" key="8">
    <source>
        <dbReference type="Proteomes" id="UP000094256"/>
    </source>
</evidence>
<dbReference type="PANTHER" id="PTHR42878:SF14">
    <property type="entry name" value="OSMOLARITY TWO-COMPONENT SYSTEM PROTEIN SSK1"/>
    <property type="match status" value="1"/>
</dbReference>
<name>A0A1B3ZHK4_9SPHN</name>
<dbReference type="InterPro" id="IPR005467">
    <property type="entry name" value="His_kinase_dom"/>
</dbReference>
<dbReference type="InterPro" id="IPR050351">
    <property type="entry name" value="BphY/WalK/GraS-like"/>
</dbReference>
<dbReference type="Gene3D" id="1.10.287.130">
    <property type="match status" value="1"/>
</dbReference>
<evidence type="ECO:0000259" key="6">
    <source>
        <dbReference type="PROSITE" id="PS50109"/>
    </source>
</evidence>
<evidence type="ECO:0000256" key="2">
    <source>
        <dbReference type="ARBA" id="ARBA00012438"/>
    </source>
</evidence>